<dbReference type="InterPro" id="IPR029058">
    <property type="entry name" value="AB_hydrolase_fold"/>
</dbReference>
<feature type="signal peptide" evidence="2">
    <location>
        <begin position="1"/>
        <end position="20"/>
    </location>
</feature>
<dbReference type="Gene3D" id="3.40.50.1820">
    <property type="entry name" value="alpha/beta hydrolase"/>
    <property type="match status" value="1"/>
</dbReference>
<feature type="chain" id="PRO_5047339408" evidence="2">
    <location>
        <begin position="21"/>
        <end position="288"/>
    </location>
</feature>
<dbReference type="Pfam" id="PF20434">
    <property type="entry name" value="BD-FAE"/>
    <property type="match status" value="1"/>
</dbReference>
<evidence type="ECO:0000259" key="3">
    <source>
        <dbReference type="Pfam" id="PF20434"/>
    </source>
</evidence>
<dbReference type="PANTHER" id="PTHR48081">
    <property type="entry name" value="AB HYDROLASE SUPERFAMILY PROTEIN C4A8.06C"/>
    <property type="match status" value="1"/>
</dbReference>
<dbReference type="Proteomes" id="UP001416393">
    <property type="component" value="Unassembled WGS sequence"/>
</dbReference>
<keyword evidence="2" id="KW-0732">Signal</keyword>
<evidence type="ECO:0000256" key="2">
    <source>
        <dbReference type="SAM" id="SignalP"/>
    </source>
</evidence>
<reference evidence="4 5" key="1">
    <citation type="submission" date="2024-01" db="EMBL/GenBank/DDBJ databases">
        <title>Mariniflexile litorale sp. nov., isolated from the shallow sediments of the Sea of Japan.</title>
        <authorList>
            <person name="Romanenko L."/>
            <person name="Bystritskaya E."/>
            <person name="Isaeva M."/>
        </authorList>
    </citation>
    <scope>NUCLEOTIDE SEQUENCE [LARGE SCALE GENOMIC DNA]</scope>
    <source>
        <strain evidence="4 5">KCTC 32427</strain>
    </source>
</reference>
<gene>
    <name evidence="4" type="ORF">VP395_03720</name>
</gene>
<protein>
    <submittedName>
        <fullName evidence="4">Alpha/beta hydrolase</fullName>
    </submittedName>
</protein>
<sequence length="288" mass="32056">MRQLLLFIIFSLIIISNTFSQENTFKPVNFPKGYKSQIDVIYTQVNGWNGRMDFYTNPTAKTPTPIIINIHGGGWNHGEKESQTGFGSWFKNGYAVANVEYRLVDVTPAPAAIEDVRCALIYIIKNAEALNIDTNKIVIMGGSSGGHLALMAGLLGNNKRFDTNCSYEGNIKIAAIIDKYGVTDLLPLTKWKSAKNWLGTNYNNQNFVESVSPLYNISKQSPPTFIVHGDADPIVPYPQSVALHEKLKANGVKTEFLTIPEGVHGKFNEEQNELLSKRVWDFLNNLGL</sequence>
<dbReference type="RefSeq" id="WP_346240361.1">
    <property type="nucleotide sequence ID" value="NZ_JAZHYP010000001.1"/>
</dbReference>
<name>A0ABV0A6Z1_9FLAO</name>
<dbReference type="InterPro" id="IPR049492">
    <property type="entry name" value="BD-FAE-like_dom"/>
</dbReference>
<accession>A0ABV0A6Z1</accession>
<comment type="caution">
    <text evidence="4">The sequence shown here is derived from an EMBL/GenBank/DDBJ whole genome shotgun (WGS) entry which is preliminary data.</text>
</comment>
<evidence type="ECO:0000256" key="1">
    <source>
        <dbReference type="ARBA" id="ARBA00022801"/>
    </source>
</evidence>
<evidence type="ECO:0000313" key="4">
    <source>
        <dbReference type="EMBL" id="MEN3322822.1"/>
    </source>
</evidence>
<dbReference type="SUPFAM" id="SSF53474">
    <property type="entry name" value="alpha/beta-Hydrolases"/>
    <property type="match status" value="1"/>
</dbReference>
<dbReference type="EMBL" id="JAZHYP010000001">
    <property type="protein sequence ID" value="MEN3322822.1"/>
    <property type="molecule type" value="Genomic_DNA"/>
</dbReference>
<dbReference type="InterPro" id="IPR050300">
    <property type="entry name" value="GDXG_lipolytic_enzyme"/>
</dbReference>
<keyword evidence="5" id="KW-1185">Reference proteome</keyword>
<proteinExistence type="predicted"/>
<dbReference type="GO" id="GO:0016787">
    <property type="term" value="F:hydrolase activity"/>
    <property type="evidence" value="ECO:0007669"/>
    <property type="project" value="UniProtKB-KW"/>
</dbReference>
<keyword evidence="1 4" id="KW-0378">Hydrolase</keyword>
<evidence type="ECO:0000313" key="5">
    <source>
        <dbReference type="Proteomes" id="UP001416393"/>
    </source>
</evidence>
<organism evidence="4 5">
    <name type="scientific">Mariniflexile soesokkakense</name>
    <dbReference type="NCBI Taxonomy" id="1343160"/>
    <lineage>
        <taxon>Bacteria</taxon>
        <taxon>Pseudomonadati</taxon>
        <taxon>Bacteroidota</taxon>
        <taxon>Flavobacteriia</taxon>
        <taxon>Flavobacteriales</taxon>
        <taxon>Flavobacteriaceae</taxon>
        <taxon>Mariniflexile</taxon>
    </lineage>
</organism>
<feature type="domain" description="BD-FAE-like" evidence="3">
    <location>
        <begin position="52"/>
        <end position="247"/>
    </location>
</feature>